<feature type="region of interest" description="Disordered" evidence="1">
    <location>
        <begin position="228"/>
        <end position="267"/>
    </location>
</feature>
<dbReference type="EMBL" id="JASCZI010152184">
    <property type="protein sequence ID" value="MED6175602.1"/>
    <property type="molecule type" value="Genomic_DNA"/>
</dbReference>
<dbReference type="Proteomes" id="UP001341840">
    <property type="component" value="Unassembled WGS sequence"/>
</dbReference>
<protein>
    <submittedName>
        <fullName evidence="2">Uncharacterized protein</fullName>
    </submittedName>
</protein>
<gene>
    <name evidence="2" type="ORF">PIB30_079951</name>
</gene>
<proteinExistence type="predicted"/>
<feature type="compositionally biased region" description="Basic residues" evidence="1">
    <location>
        <begin position="91"/>
        <end position="100"/>
    </location>
</feature>
<feature type="compositionally biased region" description="Basic residues" evidence="1">
    <location>
        <begin position="251"/>
        <end position="260"/>
    </location>
</feature>
<feature type="compositionally biased region" description="Gly residues" evidence="1">
    <location>
        <begin position="108"/>
        <end position="123"/>
    </location>
</feature>
<reference evidence="2 3" key="1">
    <citation type="journal article" date="2023" name="Plants (Basel)">
        <title>Bridging the Gap: Combining Genomics and Transcriptomics Approaches to Understand Stylosanthes scabra, an Orphan Legume from the Brazilian Caatinga.</title>
        <authorList>
            <person name="Ferreira-Neto J.R.C."/>
            <person name="da Silva M.D."/>
            <person name="Binneck E."/>
            <person name="de Melo N.F."/>
            <person name="da Silva R.H."/>
            <person name="de Melo A.L.T.M."/>
            <person name="Pandolfi V."/>
            <person name="Bustamante F.O."/>
            <person name="Brasileiro-Vidal A.C."/>
            <person name="Benko-Iseppon A.M."/>
        </authorList>
    </citation>
    <scope>NUCLEOTIDE SEQUENCE [LARGE SCALE GENOMIC DNA]</scope>
    <source>
        <tissue evidence="2">Leaves</tissue>
    </source>
</reference>
<evidence type="ECO:0000256" key="1">
    <source>
        <dbReference type="SAM" id="MobiDB-lite"/>
    </source>
</evidence>
<keyword evidence="3" id="KW-1185">Reference proteome</keyword>
<accession>A0ABU6VRL7</accession>
<sequence>MWDARAERVLAIHRVDDPGASELYLRWWFLAGKRFLGADVAHADVRLTQLPVELALGPPPEIGSVNQAMEEDGEVDVAPQRVRRLPEAAIGRRRRGGRGGRGHDGGGGHEAAGGQDGGDGEPSGGSVPRTPGASTQGYVDETQQFFGSPGGSFFDGVLSPASLEQQFGPEGAYYADLARCLQESPQGACGGSSSQAQARTPVDLNEPASDPFVDFSFALGGTPPSAFVDVPTHMDADDQAPPAAEDPEPRRGRRAIRRRGCGTGGHM</sequence>
<evidence type="ECO:0000313" key="2">
    <source>
        <dbReference type="EMBL" id="MED6175602.1"/>
    </source>
</evidence>
<feature type="region of interest" description="Disordered" evidence="1">
    <location>
        <begin position="84"/>
        <end position="136"/>
    </location>
</feature>
<name>A0ABU6VRL7_9FABA</name>
<evidence type="ECO:0000313" key="3">
    <source>
        <dbReference type="Proteomes" id="UP001341840"/>
    </source>
</evidence>
<comment type="caution">
    <text evidence="2">The sequence shown here is derived from an EMBL/GenBank/DDBJ whole genome shotgun (WGS) entry which is preliminary data.</text>
</comment>
<organism evidence="2 3">
    <name type="scientific">Stylosanthes scabra</name>
    <dbReference type="NCBI Taxonomy" id="79078"/>
    <lineage>
        <taxon>Eukaryota</taxon>
        <taxon>Viridiplantae</taxon>
        <taxon>Streptophyta</taxon>
        <taxon>Embryophyta</taxon>
        <taxon>Tracheophyta</taxon>
        <taxon>Spermatophyta</taxon>
        <taxon>Magnoliopsida</taxon>
        <taxon>eudicotyledons</taxon>
        <taxon>Gunneridae</taxon>
        <taxon>Pentapetalae</taxon>
        <taxon>rosids</taxon>
        <taxon>fabids</taxon>
        <taxon>Fabales</taxon>
        <taxon>Fabaceae</taxon>
        <taxon>Papilionoideae</taxon>
        <taxon>50 kb inversion clade</taxon>
        <taxon>dalbergioids sensu lato</taxon>
        <taxon>Dalbergieae</taxon>
        <taxon>Pterocarpus clade</taxon>
        <taxon>Stylosanthes</taxon>
    </lineage>
</organism>